<gene>
    <name evidence="1" type="ORF">GCM10011491_44520</name>
</gene>
<dbReference type="AlphaFoldDB" id="A0A916SSW7"/>
<protein>
    <recommendedName>
        <fullName evidence="3">DUF4123 domain-containing protein</fullName>
    </recommendedName>
</protein>
<dbReference type="Proteomes" id="UP000646478">
    <property type="component" value="Unassembled WGS sequence"/>
</dbReference>
<proteinExistence type="predicted"/>
<comment type="caution">
    <text evidence="1">The sequence shown here is derived from an EMBL/GenBank/DDBJ whole genome shotgun (WGS) entry which is preliminary data.</text>
</comment>
<accession>A0A916SSW7</accession>
<sequence>MALFEGDFVHRPLYLDRGTGTADQLRTAPQLVWLDRDRKHALRDRTEENYPINEAVVDKMFALVEERHAVVFWLCKAGGDALYRHLRTINMVNIPEEAAKKGSLDPRDEVSGRFMPVLFRHADPNVLAQVMPVVDRPLIKKFLGPAESVVFLPDDKWSESGKILQLTNPQGDIPVPVGPICLSADHINQISLLRARLEMPVIVNAFIADNGLEEQHAPVFEKAIQRAYRYGLRDEQTYVAFLKLERAYGPDFEFRRGREFVLEHLQDRDMSAEAKLACVVAELQNEKFEREKRG</sequence>
<dbReference type="EMBL" id="BMHH01000035">
    <property type="protein sequence ID" value="GGB11721.1"/>
    <property type="molecule type" value="Genomic_DNA"/>
</dbReference>
<reference evidence="1" key="1">
    <citation type="journal article" date="2014" name="Int. J. Syst. Evol. Microbiol.">
        <title>Complete genome sequence of Corynebacterium casei LMG S-19264T (=DSM 44701T), isolated from a smear-ripened cheese.</title>
        <authorList>
            <consortium name="US DOE Joint Genome Institute (JGI-PGF)"/>
            <person name="Walter F."/>
            <person name="Albersmeier A."/>
            <person name="Kalinowski J."/>
            <person name="Ruckert C."/>
        </authorList>
    </citation>
    <scope>NUCLEOTIDE SEQUENCE</scope>
    <source>
        <strain evidence="1">CGMCC 1.15082</strain>
    </source>
</reference>
<keyword evidence="2" id="KW-1185">Reference proteome</keyword>
<evidence type="ECO:0008006" key="3">
    <source>
        <dbReference type="Google" id="ProtNLM"/>
    </source>
</evidence>
<name>A0A916SSW7_9HYPH</name>
<reference evidence="1" key="2">
    <citation type="submission" date="2020-09" db="EMBL/GenBank/DDBJ databases">
        <authorList>
            <person name="Sun Q."/>
            <person name="Zhou Y."/>
        </authorList>
    </citation>
    <scope>NUCLEOTIDE SEQUENCE</scope>
    <source>
        <strain evidence="1">CGMCC 1.15082</strain>
    </source>
</reference>
<organism evidence="1 2">
    <name type="scientific">Brucella endophytica</name>
    <dbReference type="NCBI Taxonomy" id="1963359"/>
    <lineage>
        <taxon>Bacteria</taxon>
        <taxon>Pseudomonadati</taxon>
        <taxon>Pseudomonadota</taxon>
        <taxon>Alphaproteobacteria</taxon>
        <taxon>Hyphomicrobiales</taxon>
        <taxon>Brucellaceae</taxon>
        <taxon>Brucella/Ochrobactrum group</taxon>
        <taxon>Brucella</taxon>
    </lineage>
</organism>
<evidence type="ECO:0000313" key="1">
    <source>
        <dbReference type="EMBL" id="GGB11721.1"/>
    </source>
</evidence>
<evidence type="ECO:0000313" key="2">
    <source>
        <dbReference type="Proteomes" id="UP000646478"/>
    </source>
</evidence>